<dbReference type="EMBL" id="BOOA01000172">
    <property type="protein sequence ID" value="GIH29810.1"/>
    <property type="molecule type" value="Genomic_DNA"/>
</dbReference>
<name>A0A919UVW8_9ACTN</name>
<organism evidence="1 2">
    <name type="scientific">Acrocarpospora phusangensis</name>
    <dbReference type="NCBI Taxonomy" id="1070424"/>
    <lineage>
        <taxon>Bacteria</taxon>
        <taxon>Bacillati</taxon>
        <taxon>Actinomycetota</taxon>
        <taxon>Actinomycetes</taxon>
        <taxon>Streptosporangiales</taxon>
        <taxon>Streptosporangiaceae</taxon>
        <taxon>Acrocarpospora</taxon>
    </lineage>
</organism>
<sequence>MGGGRPPVPYTGSAKTIARMAVVAKVSPEELEAEGLRPDAAAVLRRLLRDGNPPAEHPPAGDQELEVHTSETGDMRVFFMAPKNLPPRELERVRKIAERLARDFAHDSLHEEGETD</sequence>
<evidence type="ECO:0000313" key="2">
    <source>
        <dbReference type="Proteomes" id="UP000640052"/>
    </source>
</evidence>
<gene>
    <name evidence="1" type="ORF">Aph01nite_81200</name>
</gene>
<keyword evidence="2" id="KW-1185">Reference proteome</keyword>
<evidence type="ECO:0000313" key="1">
    <source>
        <dbReference type="EMBL" id="GIH29810.1"/>
    </source>
</evidence>
<dbReference type="Proteomes" id="UP000640052">
    <property type="component" value="Unassembled WGS sequence"/>
</dbReference>
<accession>A0A919UVW8</accession>
<proteinExistence type="predicted"/>
<reference evidence="1" key="1">
    <citation type="submission" date="2021-01" db="EMBL/GenBank/DDBJ databases">
        <title>Whole genome shotgun sequence of Acrocarpospora phusangensis NBRC 108782.</title>
        <authorList>
            <person name="Komaki H."/>
            <person name="Tamura T."/>
        </authorList>
    </citation>
    <scope>NUCLEOTIDE SEQUENCE</scope>
    <source>
        <strain evidence="1">NBRC 108782</strain>
    </source>
</reference>
<protein>
    <submittedName>
        <fullName evidence="1">Uncharacterized protein</fullName>
    </submittedName>
</protein>
<dbReference type="AlphaFoldDB" id="A0A919UVW8"/>
<comment type="caution">
    <text evidence="1">The sequence shown here is derived from an EMBL/GenBank/DDBJ whole genome shotgun (WGS) entry which is preliminary data.</text>
</comment>